<dbReference type="Proteomes" id="UP001066276">
    <property type="component" value="Chromosome 6"/>
</dbReference>
<organism evidence="1 2">
    <name type="scientific">Pleurodeles waltl</name>
    <name type="common">Iberian ribbed newt</name>
    <dbReference type="NCBI Taxonomy" id="8319"/>
    <lineage>
        <taxon>Eukaryota</taxon>
        <taxon>Metazoa</taxon>
        <taxon>Chordata</taxon>
        <taxon>Craniata</taxon>
        <taxon>Vertebrata</taxon>
        <taxon>Euteleostomi</taxon>
        <taxon>Amphibia</taxon>
        <taxon>Batrachia</taxon>
        <taxon>Caudata</taxon>
        <taxon>Salamandroidea</taxon>
        <taxon>Salamandridae</taxon>
        <taxon>Pleurodelinae</taxon>
        <taxon>Pleurodeles</taxon>
    </lineage>
</organism>
<dbReference type="EMBL" id="JANPWB010000010">
    <property type="protein sequence ID" value="KAJ1140498.1"/>
    <property type="molecule type" value="Genomic_DNA"/>
</dbReference>
<keyword evidence="2" id="KW-1185">Reference proteome</keyword>
<proteinExistence type="predicted"/>
<dbReference type="AlphaFoldDB" id="A0AAV7QJZ8"/>
<evidence type="ECO:0000313" key="2">
    <source>
        <dbReference type="Proteomes" id="UP001066276"/>
    </source>
</evidence>
<sequence>MPEVCAYPTPREAVTSVTSRDNSAARHCSSSRGPPPCLLPARGPRASPLRLRGCERAWACAVRAYRVCFSRGSA</sequence>
<protein>
    <submittedName>
        <fullName evidence="1">Uncharacterized protein</fullName>
    </submittedName>
</protein>
<name>A0AAV7QJZ8_PLEWA</name>
<accession>A0AAV7QJZ8</accession>
<evidence type="ECO:0000313" key="1">
    <source>
        <dbReference type="EMBL" id="KAJ1140498.1"/>
    </source>
</evidence>
<reference evidence="1" key="1">
    <citation type="journal article" date="2022" name="bioRxiv">
        <title>Sequencing and chromosome-scale assembly of the giantPleurodeles waltlgenome.</title>
        <authorList>
            <person name="Brown T."/>
            <person name="Elewa A."/>
            <person name="Iarovenko S."/>
            <person name="Subramanian E."/>
            <person name="Araus A.J."/>
            <person name="Petzold A."/>
            <person name="Susuki M."/>
            <person name="Suzuki K.-i.T."/>
            <person name="Hayashi T."/>
            <person name="Toyoda A."/>
            <person name="Oliveira C."/>
            <person name="Osipova E."/>
            <person name="Leigh N.D."/>
            <person name="Simon A."/>
            <person name="Yun M.H."/>
        </authorList>
    </citation>
    <scope>NUCLEOTIDE SEQUENCE</scope>
    <source>
        <strain evidence="1">20211129_DDA</strain>
        <tissue evidence="1">Liver</tissue>
    </source>
</reference>
<comment type="caution">
    <text evidence="1">The sequence shown here is derived from an EMBL/GenBank/DDBJ whole genome shotgun (WGS) entry which is preliminary data.</text>
</comment>
<gene>
    <name evidence="1" type="ORF">NDU88_006849</name>
</gene>